<evidence type="ECO:0000313" key="3">
    <source>
        <dbReference type="Proteomes" id="UP000599074"/>
    </source>
</evidence>
<dbReference type="EMBL" id="BOON01000032">
    <property type="protein sequence ID" value="GII23851.1"/>
    <property type="molecule type" value="Genomic_DNA"/>
</dbReference>
<dbReference type="RefSeq" id="WP_168116011.1">
    <property type="nucleotide sequence ID" value="NZ_BOON01000032.1"/>
</dbReference>
<keyword evidence="3" id="KW-1185">Reference proteome</keyword>
<proteinExistence type="predicted"/>
<evidence type="ECO:0000313" key="2">
    <source>
        <dbReference type="EMBL" id="GII23851.1"/>
    </source>
</evidence>
<dbReference type="Proteomes" id="UP000599074">
    <property type="component" value="Unassembled WGS sequence"/>
</dbReference>
<protein>
    <submittedName>
        <fullName evidence="2">Uncharacterized protein</fullName>
    </submittedName>
</protein>
<organism evidence="2 3">
    <name type="scientific">Planosporangium mesophilum</name>
    <dbReference type="NCBI Taxonomy" id="689768"/>
    <lineage>
        <taxon>Bacteria</taxon>
        <taxon>Bacillati</taxon>
        <taxon>Actinomycetota</taxon>
        <taxon>Actinomycetes</taxon>
        <taxon>Micromonosporales</taxon>
        <taxon>Micromonosporaceae</taxon>
        <taxon>Planosporangium</taxon>
    </lineage>
</organism>
<dbReference type="AlphaFoldDB" id="A0A8J3TE67"/>
<comment type="caution">
    <text evidence="2">The sequence shown here is derived from an EMBL/GenBank/DDBJ whole genome shotgun (WGS) entry which is preliminary data.</text>
</comment>
<evidence type="ECO:0000256" key="1">
    <source>
        <dbReference type="SAM" id="MobiDB-lite"/>
    </source>
</evidence>
<feature type="region of interest" description="Disordered" evidence="1">
    <location>
        <begin position="233"/>
        <end position="275"/>
    </location>
</feature>
<accession>A0A8J3TE67</accession>
<gene>
    <name evidence="2" type="ORF">Pme01_34480</name>
</gene>
<reference evidence="2" key="1">
    <citation type="submission" date="2021-01" db="EMBL/GenBank/DDBJ databases">
        <title>Whole genome shotgun sequence of Planosporangium mesophilum NBRC 109066.</title>
        <authorList>
            <person name="Komaki H."/>
            <person name="Tamura T."/>
        </authorList>
    </citation>
    <scope>NUCLEOTIDE SEQUENCE</scope>
    <source>
        <strain evidence="2">NBRC 109066</strain>
    </source>
</reference>
<feature type="compositionally biased region" description="Gly residues" evidence="1">
    <location>
        <begin position="240"/>
        <end position="256"/>
    </location>
</feature>
<name>A0A8J3TE67_9ACTN</name>
<sequence length="275" mass="28745">MNSLVNSLWHEARGSFERLPVWLPGTPMSLGDVGVFDESGWTKQTTLAELGVRFSADPAGEPVDYDYSSHDGAQVSTRLAAAGAPALGVVGAAGAPALGAVGNGNLEMHVRFSRQGAFVLKAGAVTVRRIADQAGVDEQILERYGQGRWRREWVLVSEVARGGPSITIVSGSDDGEAVIDLGAAGPTGSPLLAAGFGVRSRKGLAAAFVTATEAALLWRGRRVYDPWWSSEPKLVDRGGVPRGGETPGDPDGGGPDHGGRRAGHLAEVEYPEDLP</sequence>